<comment type="catalytic activity">
    <reaction evidence="1">
        <text>Exonucleolytic cleavage of poly(A) to 5'-AMP.</text>
        <dbReference type="EC" id="3.1.13.4"/>
    </reaction>
</comment>
<sequence length="330" mass="38411">MTTIREIWSWNKTEEMNLVRESLRSCNYISVDTEFPGCLKETVMEASEETRYQNLRFNVDKTKPIQLGFSLFDSEGAISGTWEVNFSDFDETEDLCNEKSIAFLKRNGLDFKRIREEGVGIKDFFTEFTRMVKDEEDKKIINWVTFDGSYDLGYIIQSMTGRERLPDTSLGFNDTVQKLLGLTFDVKKLAGQCKGLNSRFGLQRLADELGIRRVGEAHHAGSDSQLTAPFQIIGPLFLFATSNLTFSRDLKRKREHEREIVMIRREHDRLQQHLFMQQVMEQEILMRRCVPRRCYGPVHPPRPIMYAHYPSPRGYFVVPVAPRLSRNAQQ</sequence>
<dbReference type="InterPro" id="IPR039637">
    <property type="entry name" value="CNOT7/CNOT8/Pop2"/>
</dbReference>
<dbReference type="EMBL" id="LS974621">
    <property type="protein sequence ID" value="CAG7876467.1"/>
    <property type="molecule type" value="Genomic_DNA"/>
</dbReference>
<comment type="function">
    <text evidence="17">Ubiquitous transcription factor required for a diverse set of processes. It is a component of the CCR4 complex involved in the control of gene expression.</text>
</comment>
<evidence type="ECO:0000256" key="11">
    <source>
        <dbReference type="ARBA" id="ARBA00022801"/>
    </source>
</evidence>
<evidence type="ECO:0000256" key="17">
    <source>
        <dbReference type="ARBA" id="ARBA00025148"/>
    </source>
</evidence>
<keyword evidence="8" id="KW-0963">Cytoplasm</keyword>
<dbReference type="EC" id="3.1.13.4" evidence="7"/>
<dbReference type="Proteomes" id="UP000694005">
    <property type="component" value="Chromosome A05"/>
</dbReference>
<keyword evidence="11" id="KW-0378">Hydrolase</keyword>
<evidence type="ECO:0000256" key="1">
    <source>
        <dbReference type="ARBA" id="ARBA00001663"/>
    </source>
</evidence>
<proteinExistence type="inferred from homology"/>
<dbReference type="AlphaFoldDB" id="A0A8D9GDJ0"/>
<dbReference type="InterPro" id="IPR006941">
    <property type="entry name" value="RNase_CAF1"/>
</dbReference>
<evidence type="ECO:0000256" key="14">
    <source>
        <dbReference type="ARBA" id="ARBA00023015"/>
    </source>
</evidence>
<keyword evidence="12" id="KW-0269">Exonuclease</keyword>
<dbReference type="GO" id="GO:0003723">
    <property type="term" value="F:RNA binding"/>
    <property type="evidence" value="ECO:0007669"/>
    <property type="project" value="UniProtKB-KW"/>
</dbReference>
<keyword evidence="13" id="KW-0694">RNA-binding</keyword>
<dbReference type="Gene3D" id="3.30.420.10">
    <property type="entry name" value="Ribonuclease H-like superfamily/Ribonuclease H"/>
    <property type="match status" value="1"/>
</dbReference>
<comment type="subcellular location">
    <subcellularLocation>
        <location evidence="4">Cytoplasm</location>
    </subcellularLocation>
    <subcellularLocation>
        <location evidence="3">Nucleus</location>
    </subcellularLocation>
</comment>
<dbReference type="GO" id="GO:0046872">
    <property type="term" value="F:metal ion binding"/>
    <property type="evidence" value="ECO:0007669"/>
    <property type="project" value="UniProtKB-KW"/>
</dbReference>
<dbReference type="GO" id="GO:0005737">
    <property type="term" value="C:cytoplasm"/>
    <property type="evidence" value="ECO:0007669"/>
    <property type="project" value="UniProtKB-SubCell"/>
</dbReference>
<evidence type="ECO:0000256" key="8">
    <source>
        <dbReference type="ARBA" id="ARBA00022490"/>
    </source>
</evidence>
<comment type="cofactor">
    <cofactor evidence="2">
        <name>a divalent metal cation</name>
        <dbReference type="ChEBI" id="CHEBI:60240"/>
    </cofactor>
</comment>
<dbReference type="Gramene" id="A05p29880.2_BraZ1">
    <property type="protein sequence ID" value="A05p29880.2_BraZ1.CDS"/>
    <property type="gene ID" value="A05g29880.2_BraZ1"/>
</dbReference>
<evidence type="ECO:0000256" key="5">
    <source>
        <dbReference type="ARBA" id="ARBA00008372"/>
    </source>
</evidence>
<evidence type="ECO:0000313" key="18">
    <source>
        <dbReference type="EMBL" id="CAG7876467.1"/>
    </source>
</evidence>
<protein>
    <recommendedName>
        <fullName evidence="7">poly(A)-specific ribonuclease</fullName>
        <ecNumber evidence="7">3.1.13.4</ecNumber>
    </recommendedName>
</protein>
<evidence type="ECO:0000256" key="9">
    <source>
        <dbReference type="ARBA" id="ARBA00022722"/>
    </source>
</evidence>
<keyword evidence="9" id="KW-0540">Nuclease</keyword>
<dbReference type="Pfam" id="PF04857">
    <property type="entry name" value="CAF1"/>
    <property type="match status" value="1"/>
</dbReference>
<evidence type="ECO:0000256" key="10">
    <source>
        <dbReference type="ARBA" id="ARBA00022723"/>
    </source>
</evidence>
<dbReference type="InterPro" id="IPR036397">
    <property type="entry name" value="RNaseH_sf"/>
</dbReference>
<dbReference type="InterPro" id="IPR012337">
    <property type="entry name" value="RNaseH-like_sf"/>
</dbReference>
<organism evidence="18 19">
    <name type="scientific">Brassica campestris</name>
    <name type="common">Field mustard</name>
    <dbReference type="NCBI Taxonomy" id="3711"/>
    <lineage>
        <taxon>Eukaryota</taxon>
        <taxon>Viridiplantae</taxon>
        <taxon>Streptophyta</taxon>
        <taxon>Embryophyta</taxon>
        <taxon>Tracheophyta</taxon>
        <taxon>Spermatophyta</taxon>
        <taxon>Magnoliopsida</taxon>
        <taxon>eudicotyledons</taxon>
        <taxon>Gunneridae</taxon>
        <taxon>Pentapetalae</taxon>
        <taxon>rosids</taxon>
        <taxon>malvids</taxon>
        <taxon>Brassicales</taxon>
        <taxon>Brassicaceae</taxon>
        <taxon>Brassiceae</taxon>
        <taxon>Brassica</taxon>
    </lineage>
</organism>
<evidence type="ECO:0000256" key="2">
    <source>
        <dbReference type="ARBA" id="ARBA00001968"/>
    </source>
</evidence>
<reference evidence="18 19" key="1">
    <citation type="submission" date="2021-07" db="EMBL/GenBank/DDBJ databases">
        <authorList>
            <consortium name="Genoscope - CEA"/>
            <person name="William W."/>
        </authorList>
    </citation>
    <scope>NUCLEOTIDE SEQUENCE [LARGE SCALE GENOMIC DNA]</scope>
</reference>
<keyword evidence="10" id="KW-0479">Metal-binding</keyword>
<evidence type="ECO:0000256" key="3">
    <source>
        <dbReference type="ARBA" id="ARBA00004123"/>
    </source>
</evidence>
<gene>
    <name evidence="18" type="ORF">BRAPAZ1V2_A05P29880.2</name>
</gene>
<comment type="similarity">
    <text evidence="5">Belongs to the CAF1 family.</text>
</comment>
<evidence type="ECO:0000256" key="7">
    <source>
        <dbReference type="ARBA" id="ARBA00012161"/>
    </source>
</evidence>
<dbReference type="GO" id="GO:0030014">
    <property type="term" value="C:CCR4-NOT complex"/>
    <property type="evidence" value="ECO:0007669"/>
    <property type="project" value="InterPro"/>
</dbReference>
<comment type="subunit">
    <text evidence="6">Component of the CCR4-NOT complex, at least composed of CRR4 and CAF1 proteins.</text>
</comment>
<evidence type="ECO:0000256" key="13">
    <source>
        <dbReference type="ARBA" id="ARBA00022884"/>
    </source>
</evidence>
<dbReference type="GO" id="GO:0005634">
    <property type="term" value="C:nucleus"/>
    <property type="evidence" value="ECO:0007669"/>
    <property type="project" value="UniProtKB-SubCell"/>
</dbReference>
<evidence type="ECO:0000256" key="16">
    <source>
        <dbReference type="ARBA" id="ARBA00023242"/>
    </source>
</evidence>
<evidence type="ECO:0000256" key="6">
    <source>
        <dbReference type="ARBA" id="ARBA00011757"/>
    </source>
</evidence>
<accession>A0A8D9GDJ0</accession>
<dbReference type="PANTHER" id="PTHR10797">
    <property type="entry name" value="CCR4-NOT TRANSCRIPTION COMPLEX SUBUNIT"/>
    <property type="match status" value="1"/>
</dbReference>
<dbReference type="GO" id="GO:0004535">
    <property type="term" value="F:poly(A)-specific ribonuclease activity"/>
    <property type="evidence" value="ECO:0007669"/>
    <property type="project" value="UniProtKB-EC"/>
</dbReference>
<keyword evidence="16" id="KW-0539">Nucleus</keyword>
<dbReference type="SUPFAM" id="SSF53098">
    <property type="entry name" value="Ribonuclease H-like"/>
    <property type="match status" value="1"/>
</dbReference>
<keyword evidence="15" id="KW-0804">Transcription</keyword>
<name>A0A8D9GDJ0_BRACM</name>
<evidence type="ECO:0000313" key="19">
    <source>
        <dbReference type="Proteomes" id="UP000694005"/>
    </source>
</evidence>
<keyword evidence="14" id="KW-0805">Transcription regulation</keyword>
<evidence type="ECO:0000256" key="4">
    <source>
        <dbReference type="ARBA" id="ARBA00004496"/>
    </source>
</evidence>
<evidence type="ECO:0000256" key="15">
    <source>
        <dbReference type="ARBA" id="ARBA00023163"/>
    </source>
</evidence>
<evidence type="ECO:0000256" key="12">
    <source>
        <dbReference type="ARBA" id="ARBA00022839"/>
    </source>
</evidence>